<accession>A0A1Y1YIU9</accession>
<sequence>MSWIEVNFGLVRYSPVEGTHYFYDPAYPTAIQFLLSGRWEPWDVGYVRAHARDPDIKKIAQDAEARLASNPSSGYRAWPPESPGHAGHAGPIANGHHVPSQPSGSAISAPPASEPPPAFSGSDLIPALSESPEPTPSPQARGLAPPVQAPPRCSPYAAQPTPATAGPVDSLLIPALSPEVPPVNHVHQSPYPPITAPEEPALPSPDSPAPEANLVMTRETKVLLSLDGDGIRGLSTILLVESLINAICTKIGRRVDPFQIFDLIGGTSTGGTLAIMLGRLRMRPHRARDAYVDLVKTMYVDKVGFFMSLDPHAPPIPNDSKDLEGKAKTLVGHELGDPNDFFFDQRRDSTNVFVISTQTEIGVNRPALIRSYPTRRMAGPELDPDLTIWEAIKACIAAPRYIDPQGQTFRRAVIEPGLVDYGTLKNNPIRDLFYECRKLYSYANDTMIVVSIGTGIGLDRMVESNEMANSVEDRQGEAQMAGDKFENDMRDLIGNGWLKYFRFNVPDLEDVRLEEWKEVENLKAKTSAYLSQEDVRIRFYACVNAIADLLMAEQGAWETAHEPNANFVFPPRAGGR</sequence>
<feature type="active site" description="Nucleophile" evidence="2">
    <location>
        <position position="268"/>
    </location>
</feature>
<reference evidence="5 6" key="1">
    <citation type="submission" date="2016-07" db="EMBL/GenBank/DDBJ databases">
        <title>Pervasive Adenine N6-methylation of Active Genes in Fungi.</title>
        <authorList>
            <consortium name="DOE Joint Genome Institute"/>
            <person name="Mondo S.J."/>
            <person name="Dannebaum R.O."/>
            <person name="Kuo R.C."/>
            <person name="Labutti K."/>
            <person name="Haridas S."/>
            <person name="Kuo A."/>
            <person name="Salamov A."/>
            <person name="Ahrendt S.R."/>
            <person name="Lipzen A."/>
            <person name="Sullivan W."/>
            <person name="Andreopoulos W.B."/>
            <person name="Clum A."/>
            <person name="Lindquist E."/>
            <person name="Daum C."/>
            <person name="Ramamoorthy G.K."/>
            <person name="Gryganskyi A."/>
            <person name="Culley D."/>
            <person name="Magnuson J.K."/>
            <person name="James T.Y."/>
            <person name="O'Malley M.A."/>
            <person name="Stajich J.E."/>
            <person name="Spatafora J.W."/>
            <person name="Visel A."/>
            <person name="Grigoriev I.V."/>
        </authorList>
    </citation>
    <scope>NUCLEOTIDE SEQUENCE [LARGE SCALE GENOMIC DNA]</scope>
    <source>
        <strain evidence="5 6">CBS 115471</strain>
    </source>
</reference>
<proteinExistence type="predicted"/>
<dbReference type="InterPro" id="IPR002641">
    <property type="entry name" value="PNPLA_dom"/>
</dbReference>
<dbReference type="PANTHER" id="PTHR24185">
    <property type="entry name" value="CALCIUM-INDEPENDENT PHOSPHOLIPASE A2-GAMMA"/>
    <property type="match status" value="1"/>
</dbReference>
<feature type="active site" description="Proton acceptor" evidence="2">
    <location>
        <position position="420"/>
    </location>
</feature>
<comment type="caution">
    <text evidence="5">The sequence shown here is derived from an EMBL/GenBank/DDBJ whole genome shotgun (WGS) entry which is preliminary data.</text>
</comment>
<dbReference type="EMBL" id="MCFA01000224">
    <property type="protein sequence ID" value="ORX97951.1"/>
    <property type="molecule type" value="Genomic_DNA"/>
</dbReference>
<dbReference type="Pfam" id="PF01734">
    <property type="entry name" value="Patatin"/>
    <property type="match status" value="1"/>
</dbReference>
<dbReference type="Proteomes" id="UP000193144">
    <property type="component" value="Unassembled WGS sequence"/>
</dbReference>
<dbReference type="AlphaFoldDB" id="A0A1Y1YIU9"/>
<comment type="caution">
    <text evidence="2">Lacks conserved residue(s) required for the propagation of feature annotation.</text>
</comment>
<keyword evidence="6" id="KW-1185">Reference proteome</keyword>
<evidence type="ECO:0000313" key="5">
    <source>
        <dbReference type="EMBL" id="ORX97951.1"/>
    </source>
</evidence>
<dbReference type="Gene3D" id="3.40.1090.10">
    <property type="entry name" value="Cytosolic phospholipase A2 catalytic domain"/>
    <property type="match status" value="1"/>
</dbReference>
<feature type="short sequence motif" description="GXSXG" evidence="2">
    <location>
        <begin position="266"/>
        <end position="270"/>
    </location>
</feature>
<evidence type="ECO:0000313" key="6">
    <source>
        <dbReference type="Proteomes" id="UP000193144"/>
    </source>
</evidence>
<feature type="compositionally biased region" description="Low complexity" evidence="3">
    <location>
        <begin position="99"/>
        <end position="111"/>
    </location>
</feature>
<dbReference type="STRING" id="1231657.A0A1Y1YIU9"/>
<name>A0A1Y1YIU9_9PLEO</name>
<feature type="short sequence motif" description="GXGXXG" evidence="2">
    <location>
        <begin position="228"/>
        <end position="233"/>
    </location>
</feature>
<dbReference type="GO" id="GO:0019369">
    <property type="term" value="P:arachidonate metabolic process"/>
    <property type="evidence" value="ECO:0007669"/>
    <property type="project" value="TreeGrafter"/>
</dbReference>
<dbReference type="OrthoDB" id="1658288at2759"/>
<dbReference type="GO" id="GO:0046486">
    <property type="term" value="P:glycerolipid metabolic process"/>
    <property type="evidence" value="ECO:0007669"/>
    <property type="project" value="UniProtKB-ARBA"/>
</dbReference>
<keyword evidence="2" id="KW-0442">Lipid degradation</keyword>
<dbReference type="GO" id="GO:0016020">
    <property type="term" value="C:membrane"/>
    <property type="evidence" value="ECO:0007669"/>
    <property type="project" value="TreeGrafter"/>
</dbReference>
<dbReference type="GO" id="GO:0047499">
    <property type="term" value="F:calcium-independent phospholipase A2 activity"/>
    <property type="evidence" value="ECO:0007669"/>
    <property type="project" value="TreeGrafter"/>
</dbReference>
<keyword evidence="2 5" id="KW-0378">Hydrolase</keyword>
<dbReference type="GO" id="GO:0016740">
    <property type="term" value="F:transferase activity"/>
    <property type="evidence" value="ECO:0007669"/>
    <property type="project" value="UniProtKB-KW"/>
</dbReference>
<dbReference type="PANTHER" id="PTHR24185:SF4">
    <property type="entry name" value="SERINE HYDROLASE, PUTATIVE (AFU_ORTHOLOGUE AFUA_2G07870)-RELATED"/>
    <property type="match status" value="1"/>
</dbReference>
<keyword evidence="5" id="KW-0808">Transferase</keyword>
<evidence type="ECO:0000256" key="2">
    <source>
        <dbReference type="PROSITE-ProRule" id="PRU01161"/>
    </source>
</evidence>
<feature type="region of interest" description="Disordered" evidence="3">
    <location>
        <begin position="65"/>
        <end position="169"/>
    </location>
</feature>
<feature type="domain" description="PNPLA" evidence="4">
    <location>
        <begin position="224"/>
        <end position="433"/>
    </location>
</feature>
<evidence type="ECO:0000256" key="1">
    <source>
        <dbReference type="ARBA" id="ARBA00023098"/>
    </source>
</evidence>
<dbReference type="SUPFAM" id="SSF52151">
    <property type="entry name" value="FabD/lysophospholipase-like"/>
    <property type="match status" value="1"/>
</dbReference>
<dbReference type="GO" id="GO:0016042">
    <property type="term" value="P:lipid catabolic process"/>
    <property type="evidence" value="ECO:0007669"/>
    <property type="project" value="UniProtKB-UniRule"/>
</dbReference>
<organism evidence="5 6">
    <name type="scientific">Clohesyomyces aquaticus</name>
    <dbReference type="NCBI Taxonomy" id="1231657"/>
    <lineage>
        <taxon>Eukaryota</taxon>
        <taxon>Fungi</taxon>
        <taxon>Dikarya</taxon>
        <taxon>Ascomycota</taxon>
        <taxon>Pezizomycotina</taxon>
        <taxon>Dothideomycetes</taxon>
        <taxon>Pleosporomycetidae</taxon>
        <taxon>Pleosporales</taxon>
        <taxon>Lindgomycetaceae</taxon>
        <taxon>Clohesyomyces</taxon>
    </lineage>
</organism>
<keyword evidence="1 2" id="KW-0443">Lipid metabolism</keyword>
<evidence type="ECO:0000259" key="4">
    <source>
        <dbReference type="PROSITE" id="PS51635"/>
    </source>
</evidence>
<dbReference type="PROSITE" id="PS51635">
    <property type="entry name" value="PNPLA"/>
    <property type="match status" value="1"/>
</dbReference>
<dbReference type="InterPro" id="IPR016035">
    <property type="entry name" value="Acyl_Trfase/lysoPLipase"/>
</dbReference>
<gene>
    <name evidence="5" type="ORF">BCR34DRAFT_607088</name>
</gene>
<protein>
    <submittedName>
        <fullName evidence="5">Acyl transferase/acyl hydrolase/lysophospholipase</fullName>
    </submittedName>
</protein>
<evidence type="ECO:0000256" key="3">
    <source>
        <dbReference type="SAM" id="MobiDB-lite"/>
    </source>
</evidence>